<feature type="compositionally biased region" description="Polar residues" evidence="1">
    <location>
        <begin position="87"/>
        <end position="98"/>
    </location>
</feature>
<organism evidence="4">
    <name type="scientific">Schistocephalus solidus</name>
    <name type="common">Tapeworm</name>
    <dbReference type="NCBI Taxonomy" id="70667"/>
    <lineage>
        <taxon>Eukaryota</taxon>
        <taxon>Metazoa</taxon>
        <taxon>Spiralia</taxon>
        <taxon>Lophotrochozoa</taxon>
        <taxon>Platyhelminthes</taxon>
        <taxon>Cestoda</taxon>
        <taxon>Eucestoda</taxon>
        <taxon>Diphyllobothriidea</taxon>
        <taxon>Diphyllobothriidae</taxon>
        <taxon>Schistocephalus</taxon>
    </lineage>
</organism>
<protein>
    <submittedName>
        <fullName evidence="4">Ovule protein</fullName>
    </submittedName>
</protein>
<proteinExistence type="predicted"/>
<reference evidence="4" key="1">
    <citation type="submission" date="2016-06" db="UniProtKB">
        <authorList>
            <consortium name="WormBaseParasite"/>
        </authorList>
    </citation>
    <scope>IDENTIFICATION</scope>
</reference>
<evidence type="ECO:0000313" key="4">
    <source>
        <dbReference type="WBParaSite" id="SSLN_0000047001-mRNA-1"/>
    </source>
</evidence>
<evidence type="ECO:0000256" key="1">
    <source>
        <dbReference type="SAM" id="MobiDB-lite"/>
    </source>
</evidence>
<evidence type="ECO:0000313" key="2">
    <source>
        <dbReference type="EMBL" id="VDL85626.1"/>
    </source>
</evidence>
<sequence>MIEDQYKCLIFVCSLQSPRDAEIRTRLPSKIEQDPDSIPQILAAEYQRFNNLKHDSTIVEQPSSSLATTSVHAITHNKSVPLHKAQDSTVRQPLTALS</sequence>
<dbReference type="AlphaFoldDB" id="A0A183S8A1"/>
<dbReference type="EMBL" id="UYSU01000318">
    <property type="protein sequence ID" value="VDL85626.1"/>
    <property type="molecule type" value="Genomic_DNA"/>
</dbReference>
<keyword evidence="3" id="KW-1185">Reference proteome</keyword>
<gene>
    <name evidence="2" type="ORF">SSLN_LOCUS449</name>
</gene>
<reference evidence="2 3" key="2">
    <citation type="submission" date="2018-11" db="EMBL/GenBank/DDBJ databases">
        <authorList>
            <consortium name="Pathogen Informatics"/>
        </authorList>
    </citation>
    <scope>NUCLEOTIDE SEQUENCE [LARGE SCALE GENOMIC DNA]</scope>
    <source>
        <strain evidence="2 3">NST_G2</strain>
    </source>
</reference>
<feature type="region of interest" description="Disordered" evidence="1">
    <location>
        <begin position="78"/>
        <end position="98"/>
    </location>
</feature>
<accession>A0A183S8A1</accession>
<name>A0A183S8A1_SCHSO</name>
<dbReference type="Proteomes" id="UP000275846">
    <property type="component" value="Unassembled WGS sequence"/>
</dbReference>
<dbReference type="OrthoDB" id="6276858at2759"/>
<evidence type="ECO:0000313" key="3">
    <source>
        <dbReference type="Proteomes" id="UP000275846"/>
    </source>
</evidence>
<dbReference type="WBParaSite" id="SSLN_0000047001-mRNA-1">
    <property type="protein sequence ID" value="SSLN_0000047001-mRNA-1"/>
    <property type="gene ID" value="SSLN_0000047001"/>
</dbReference>